<dbReference type="FunFam" id="1.10.1030.10:FF:000002">
    <property type="entry name" value="Carbamoyl-phosphate synthase large chain"/>
    <property type="match status" value="1"/>
</dbReference>
<evidence type="ECO:0000259" key="9">
    <source>
        <dbReference type="SMART" id="SM01096"/>
    </source>
</evidence>
<dbReference type="GO" id="GO:0046872">
    <property type="term" value="F:metal ion binding"/>
    <property type="evidence" value="ECO:0007669"/>
    <property type="project" value="UniProtKB-KW"/>
</dbReference>
<dbReference type="GO" id="GO:0006221">
    <property type="term" value="P:pyrimidine nucleotide biosynthetic process"/>
    <property type="evidence" value="ECO:0007669"/>
    <property type="project" value="UniProtKB-KW"/>
</dbReference>
<dbReference type="GO" id="GO:0006541">
    <property type="term" value="P:glutamine metabolic process"/>
    <property type="evidence" value="ECO:0007669"/>
    <property type="project" value="TreeGrafter"/>
</dbReference>
<keyword evidence="7" id="KW-0464">Manganese</keyword>
<evidence type="ECO:0000313" key="10">
    <source>
        <dbReference type="EMBL" id="EQD40134.1"/>
    </source>
</evidence>
<protein>
    <submittedName>
        <fullName evidence="10">Carbamoyl phosphate synthase large subunit</fullName>
    </submittedName>
</protein>
<dbReference type="PANTHER" id="PTHR11405:SF53">
    <property type="entry name" value="CARBAMOYL-PHOSPHATE SYNTHASE [AMMONIA], MITOCHONDRIAL"/>
    <property type="match status" value="1"/>
</dbReference>
<dbReference type="SMART" id="SM01096">
    <property type="entry name" value="CPSase_L_D3"/>
    <property type="match status" value="1"/>
</dbReference>
<gene>
    <name evidence="10" type="ORF">B1B_15056</name>
</gene>
<feature type="domain" description="Carbamoyl-phosphate synthetase large subunit oligomerisation" evidence="9">
    <location>
        <begin position="36"/>
        <end position="159"/>
    </location>
</feature>
<dbReference type="GO" id="GO:0005737">
    <property type="term" value="C:cytoplasm"/>
    <property type="evidence" value="ECO:0007669"/>
    <property type="project" value="TreeGrafter"/>
</dbReference>
<dbReference type="Gene3D" id="1.10.1030.10">
    <property type="entry name" value="Carbamoyl-phosphate synthetase, large subunit oligomerisation domain"/>
    <property type="match status" value="1"/>
</dbReference>
<comment type="catalytic activity">
    <reaction evidence="8">
        <text>hydrogencarbonate + NH4(+) + 2 ATP = carbamoyl phosphate + 2 ADP + phosphate + 2 H(+)</text>
        <dbReference type="Rhea" id="RHEA:18029"/>
        <dbReference type="ChEBI" id="CHEBI:15378"/>
        <dbReference type="ChEBI" id="CHEBI:17544"/>
        <dbReference type="ChEBI" id="CHEBI:28938"/>
        <dbReference type="ChEBI" id="CHEBI:30616"/>
        <dbReference type="ChEBI" id="CHEBI:43474"/>
        <dbReference type="ChEBI" id="CHEBI:58228"/>
        <dbReference type="ChEBI" id="CHEBI:456216"/>
        <dbReference type="EC" id="6.3.4.16"/>
    </reaction>
</comment>
<evidence type="ECO:0000256" key="4">
    <source>
        <dbReference type="ARBA" id="ARBA00022840"/>
    </source>
</evidence>
<evidence type="ECO:0000256" key="5">
    <source>
        <dbReference type="ARBA" id="ARBA00022842"/>
    </source>
</evidence>
<sequence>NFAESLQKALRSLEQGRLGFAVGDDSEFADLDDEALWRACATATPTRLFAVHEALRRGGGVDEVAAATRIDPWFVHQMHEIVARERELSAVSLASLDRRGWLRYKQWGFSDAQLSAITGVAPAEVTRLRRAAGAHTVFKTVDTCAAEFEAATPYHYSTYDDD</sequence>
<keyword evidence="6" id="KW-0665">Pyrimidine biosynthesis</keyword>
<evidence type="ECO:0000256" key="2">
    <source>
        <dbReference type="ARBA" id="ARBA00022723"/>
    </source>
</evidence>
<dbReference type="GO" id="GO:0004088">
    <property type="term" value="F:carbamoyl-phosphate synthase (glutamine-hydrolyzing) activity"/>
    <property type="evidence" value="ECO:0007669"/>
    <property type="project" value="TreeGrafter"/>
</dbReference>
<evidence type="ECO:0000256" key="3">
    <source>
        <dbReference type="ARBA" id="ARBA00022741"/>
    </source>
</evidence>
<reference evidence="10" key="1">
    <citation type="submission" date="2013-08" db="EMBL/GenBank/DDBJ databases">
        <authorList>
            <person name="Mendez C."/>
            <person name="Richter M."/>
            <person name="Ferrer M."/>
            <person name="Sanchez J."/>
        </authorList>
    </citation>
    <scope>NUCLEOTIDE SEQUENCE</scope>
</reference>
<keyword evidence="5" id="KW-0460">Magnesium</keyword>
<evidence type="ECO:0000256" key="1">
    <source>
        <dbReference type="ARBA" id="ARBA00022598"/>
    </source>
</evidence>
<dbReference type="InterPro" id="IPR036897">
    <property type="entry name" value="CarbamoylP_synth_lsu_oligo_sf"/>
</dbReference>
<keyword evidence="4" id="KW-0067">ATP-binding</keyword>
<evidence type="ECO:0000256" key="8">
    <source>
        <dbReference type="ARBA" id="ARBA00047359"/>
    </source>
</evidence>
<name>T1AGJ8_9ZZZZ</name>
<comment type="caution">
    <text evidence="10">The sequence shown here is derived from an EMBL/GenBank/DDBJ whole genome shotgun (WGS) entry which is preliminary data.</text>
</comment>
<evidence type="ECO:0000256" key="6">
    <source>
        <dbReference type="ARBA" id="ARBA00022975"/>
    </source>
</evidence>
<feature type="non-terminal residue" evidence="10">
    <location>
        <position position="162"/>
    </location>
</feature>
<feature type="non-terminal residue" evidence="10">
    <location>
        <position position="1"/>
    </location>
</feature>
<proteinExistence type="predicted"/>
<dbReference type="GO" id="GO:0005524">
    <property type="term" value="F:ATP binding"/>
    <property type="evidence" value="ECO:0007669"/>
    <property type="project" value="UniProtKB-KW"/>
</dbReference>
<accession>T1AGJ8</accession>
<dbReference type="SUPFAM" id="SSF48108">
    <property type="entry name" value="Carbamoyl phosphate synthetase, large subunit connection domain"/>
    <property type="match status" value="1"/>
</dbReference>
<dbReference type="GO" id="GO:0004087">
    <property type="term" value="F:carbamoyl-phosphate synthase (ammonia) activity"/>
    <property type="evidence" value="ECO:0007669"/>
    <property type="project" value="UniProtKB-EC"/>
</dbReference>
<keyword evidence="2" id="KW-0479">Metal-binding</keyword>
<dbReference type="PANTHER" id="PTHR11405">
    <property type="entry name" value="CARBAMOYLTRANSFERASE FAMILY MEMBER"/>
    <property type="match status" value="1"/>
</dbReference>
<dbReference type="InterPro" id="IPR005480">
    <property type="entry name" value="CPSase_lsu_oligo"/>
</dbReference>
<reference evidence="10" key="2">
    <citation type="journal article" date="2014" name="ISME J.">
        <title>Microbial stratification in low pH oxic and suboxic macroscopic growths along an acid mine drainage.</title>
        <authorList>
            <person name="Mendez-Garcia C."/>
            <person name="Mesa V."/>
            <person name="Sprenger R.R."/>
            <person name="Richter M."/>
            <person name="Diez M.S."/>
            <person name="Solano J."/>
            <person name="Bargiela R."/>
            <person name="Golyshina O.V."/>
            <person name="Manteca A."/>
            <person name="Ramos J.L."/>
            <person name="Gallego J.R."/>
            <person name="Llorente I."/>
            <person name="Martins Dos Santos V.A."/>
            <person name="Jensen O.N."/>
            <person name="Pelaez A.I."/>
            <person name="Sanchez J."/>
            <person name="Ferrer M."/>
        </authorList>
    </citation>
    <scope>NUCLEOTIDE SEQUENCE</scope>
</reference>
<dbReference type="EMBL" id="AUZY01010011">
    <property type="protein sequence ID" value="EQD40134.1"/>
    <property type="molecule type" value="Genomic_DNA"/>
</dbReference>
<dbReference type="AlphaFoldDB" id="T1AGJ8"/>
<dbReference type="Pfam" id="PF02787">
    <property type="entry name" value="CPSase_L_D3"/>
    <property type="match status" value="1"/>
</dbReference>
<keyword evidence="1" id="KW-0436">Ligase</keyword>
<organism evidence="10">
    <name type="scientific">mine drainage metagenome</name>
    <dbReference type="NCBI Taxonomy" id="410659"/>
    <lineage>
        <taxon>unclassified sequences</taxon>
        <taxon>metagenomes</taxon>
        <taxon>ecological metagenomes</taxon>
    </lineage>
</organism>
<evidence type="ECO:0000256" key="7">
    <source>
        <dbReference type="ARBA" id="ARBA00023211"/>
    </source>
</evidence>
<keyword evidence="3" id="KW-0547">Nucleotide-binding</keyword>